<comment type="similarity">
    <text evidence="1 4">Belongs to the D-isomer specific 2-hydroxyacid dehydrogenase family.</text>
</comment>
<dbReference type="PROSITE" id="PS00671">
    <property type="entry name" value="D_2_HYDROXYACID_DH_3"/>
    <property type="match status" value="1"/>
</dbReference>
<evidence type="ECO:0000256" key="2">
    <source>
        <dbReference type="ARBA" id="ARBA00023002"/>
    </source>
</evidence>
<dbReference type="InterPro" id="IPR006140">
    <property type="entry name" value="D-isomer_DH_NAD-bd"/>
</dbReference>
<feature type="domain" description="D-isomer specific 2-hydroxyacid dehydrogenase NAD-binding" evidence="6">
    <location>
        <begin position="114"/>
        <end position="308"/>
    </location>
</feature>
<dbReference type="EMBL" id="CM001487">
    <property type="protein sequence ID" value="EIM57630.1"/>
    <property type="molecule type" value="Genomic_DNA"/>
</dbReference>
<dbReference type="GO" id="GO:0047545">
    <property type="term" value="F:(S)-2-hydroxyglutarate dehydrogenase activity"/>
    <property type="evidence" value="ECO:0007669"/>
    <property type="project" value="UniProtKB-ARBA"/>
</dbReference>
<keyword evidence="2 4" id="KW-0560">Oxidoreductase</keyword>
<dbReference type="InterPro" id="IPR050418">
    <property type="entry name" value="D-iso_2-hydroxyacid_DH_PdxB"/>
</dbReference>
<dbReference type="GO" id="GO:0051287">
    <property type="term" value="F:NAD binding"/>
    <property type="evidence" value="ECO:0007669"/>
    <property type="project" value="InterPro"/>
</dbReference>
<dbReference type="STRING" id="633697.EubceDRAFT1_1855"/>
<organism evidence="7 8">
    <name type="scientific">Eubacterium cellulosolvens (strain ATCC 43171 / JCM 9499 / 6)</name>
    <name type="common">Cillobacterium cellulosolvens</name>
    <dbReference type="NCBI Taxonomy" id="633697"/>
    <lineage>
        <taxon>Bacteria</taxon>
        <taxon>Bacillati</taxon>
        <taxon>Bacillota</taxon>
        <taxon>Clostridia</taxon>
        <taxon>Eubacteriales</taxon>
        <taxon>Eubacteriaceae</taxon>
        <taxon>Eubacterium</taxon>
    </lineage>
</organism>
<dbReference type="PANTHER" id="PTHR43761">
    <property type="entry name" value="D-ISOMER SPECIFIC 2-HYDROXYACID DEHYDROGENASE FAMILY PROTEIN (AFU_ORTHOLOGUE AFUA_1G13630)"/>
    <property type="match status" value="1"/>
</dbReference>
<reference evidence="7 8" key="2">
    <citation type="submission" date="2012-02" db="EMBL/GenBank/DDBJ databases">
        <title>Improved High-Quality Draft sequence of Eubacterium cellulosolvens 6.</title>
        <authorList>
            <consortium name="US DOE Joint Genome Institute"/>
            <person name="Lucas S."/>
            <person name="Han J."/>
            <person name="Lapidus A."/>
            <person name="Cheng J.-F."/>
            <person name="Goodwin L."/>
            <person name="Pitluck S."/>
            <person name="Peters L."/>
            <person name="Mikhailova N."/>
            <person name="Gu W."/>
            <person name="Detter J.C."/>
            <person name="Han C."/>
            <person name="Tapia R."/>
            <person name="Land M."/>
            <person name="Hauser L."/>
            <person name="Kyrpides N."/>
            <person name="Ivanova N."/>
            <person name="Pagani I."/>
            <person name="Johnson E."/>
            <person name="Mukhopadhyay B."/>
            <person name="Anderson I."/>
            <person name="Woyke T."/>
        </authorList>
    </citation>
    <scope>NUCLEOTIDE SEQUENCE [LARGE SCALE GENOMIC DNA]</scope>
    <source>
        <strain evidence="7 8">6</strain>
    </source>
</reference>
<evidence type="ECO:0000256" key="4">
    <source>
        <dbReference type="RuleBase" id="RU003719"/>
    </source>
</evidence>
<dbReference type="InterPro" id="IPR029752">
    <property type="entry name" value="D-isomer_DH_CS1"/>
</dbReference>
<feature type="domain" description="D-isomer specific 2-hydroxyacid dehydrogenase catalytic" evidence="5">
    <location>
        <begin position="36"/>
        <end position="332"/>
    </location>
</feature>
<dbReference type="PROSITE" id="PS00065">
    <property type="entry name" value="D_2_HYDROXYACID_DH_1"/>
    <property type="match status" value="1"/>
</dbReference>
<dbReference type="eggNOG" id="COG0111">
    <property type="taxonomic scope" value="Bacteria"/>
</dbReference>
<dbReference type="Gene3D" id="3.40.50.720">
    <property type="entry name" value="NAD(P)-binding Rossmann-like Domain"/>
    <property type="match status" value="2"/>
</dbReference>
<dbReference type="Pfam" id="PF00389">
    <property type="entry name" value="2-Hacid_dh"/>
    <property type="match status" value="1"/>
</dbReference>
<protein>
    <submittedName>
        <fullName evidence="7">Phosphoglycerate dehydrogenase-like oxidoreductase</fullName>
    </submittedName>
</protein>
<evidence type="ECO:0000256" key="1">
    <source>
        <dbReference type="ARBA" id="ARBA00005854"/>
    </source>
</evidence>
<name>I5AV07_EUBC6</name>
<evidence type="ECO:0000259" key="5">
    <source>
        <dbReference type="Pfam" id="PF00389"/>
    </source>
</evidence>
<evidence type="ECO:0000313" key="8">
    <source>
        <dbReference type="Proteomes" id="UP000005753"/>
    </source>
</evidence>
<dbReference type="GO" id="GO:0004617">
    <property type="term" value="F:phosphoglycerate dehydrogenase activity"/>
    <property type="evidence" value="ECO:0007669"/>
    <property type="project" value="UniProtKB-ARBA"/>
</dbReference>
<dbReference type="OrthoDB" id="9805416at2"/>
<evidence type="ECO:0000259" key="6">
    <source>
        <dbReference type="Pfam" id="PF02826"/>
    </source>
</evidence>
<keyword evidence="3" id="KW-0520">NAD</keyword>
<evidence type="ECO:0000256" key="3">
    <source>
        <dbReference type="ARBA" id="ARBA00023027"/>
    </source>
</evidence>
<dbReference type="InterPro" id="IPR036291">
    <property type="entry name" value="NAD(P)-bd_dom_sf"/>
</dbReference>
<dbReference type="Proteomes" id="UP000005753">
    <property type="component" value="Chromosome"/>
</dbReference>
<dbReference type="HOGENOM" id="CLU_019796_1_3_9"/>
<dbReference type="InterPro" id="IPR006139">
    <property type="entry name" value="D-isomer_2_OHA_DH_cat_dom"/>
</dbReference>
<dbReference type="AlphaFoldDB" id="I5AV07"/>
<gene>
    <name evidence="7" type="ORF">EubceDRAFT1_1855</name>
</gene>
<proteinExistence type="inferred from homology"/>
<evidence type="ECO:0000313" key="7">
    <source>
        <dbReference type="EMBL" id="EIM57630.1"/>
    </source>
</evidence>
<dbReference type="SUPFAM" id="SSF52283">
    <property type="entry name" value="Formate/glycerate dehydrogenase catalytic domain-like"/>
    <property type="match status" value="1"/>
</dbReference>
<dbReference type="SUPFAM" id="SSF51735">
    <property type="entry name" value="NAD(P)-binding Rossmann-fold domains"/>
    <property type="match status" value="1"/>
</dbReference>
<reference evidence="7 8" key="1">
    <citation type="submission" date="2010-08" db="EMBL/GenBank/DDBJ databases">
        <authorList>
            <consortium name="US DOE Joint Genome Institute (JGI-PGF)"/>
            <person name="Lucas S."/>
            <person name="Copeland A."/>
            <person name="Lapidus A."/>
            <person name="Cheng J.-F."/>
            <person name="Bruce D."/>
            <person name="Goodwin L."/>
            <person name="Pitluck S."/>
            <person name="Land M.L."/>
            <person name="Hauser L."/>
            <person name="Chang Y.-J."/>
            <person name="Anderson I.J."/>
            <person name="Johnson E."/>
            <person name="Mulhopadhyay B."/>
            <person name="Kyrpides N."/>
            <person name="Woyke T.J."/>
        </authorList>
    </citation>
    <scope>NUCLEOTIDE SEQUENCE [LARGE SCALE GENOMIC DNA]</scope>
    <source>
        <strain evidence="7 8">6</strain>
    </source>
</reference>
<dbReference type="Pfam" id="PF02826">
    <property type="entry name" value="2-Hacid_dh_C"/>
    <property type="match status" value="1"/>
</dbReference>
<accession>I5AV07</accession>
<sequence length="336" mass="37074">MGYKGLIMAELDTELIRKTVPCIDFDVEGYGKDKKLMSPEEIAEIIGDYDVLVSEFETIDARVLDAAKRLKLIVCCRGGVKSVIDLSRAAELGIRVENNVGRNANAVVEIIFGYILDWARNIGKSNRQVHDGTLIGGDFYLPEEYRDSLWGFNSESPYVALRGRSLALMTIGIVGYGHVGRVVAERANAFGMEVLVYDPMSEAINISENVRKVSLDELMETADVVSLHCPVTKDNRDMMSYDRFRQMKRDALFINTARGGLVDEAALAWALKNHEIDAAAIDVAKQEPIPADSVLLSAPNLTITPHIAGASDEVIRKGTEMVIHKLIKFVGSDQVI</sequence>
<dbReference type="InterPro" id="IPR029753">
    <property type="entry name" value="D-isomer_DH_CS"/>
</dbReference>
<keyword evidence="8" id="KW-1185">Reference proteome</keyword>
<dbReference type="PANTHER" id="PTHR43761:SF1">
    <property type="entry name" value="D-ISOMER SPECIFIC 2-HYDROXYACID DEHYDROGENASE CATALYTIC DOMAIN-CONTAINING PROTEIN-RELATED"/>
    <property type="match status" value="1"/>
</dbReference>
<dbReference type="GO" id="GO:0006564">
    <property type="term" value="P:L-serine biosynthetic process"/>
    <property type="evidence" value="ECO:0007669"/>
    <property type="project" value="UniProtKB-ARBA"/>
</dbReference>
<dbReference type="FunFam" id="3.40.50.720:FF:000041">
    <property type="entry name" value="D-3-phosphoglycerate dehydrogenase"/>
    <property type="match status" value="1"/>
</dbReference>